<keyword evidence="2" id="KW-1185">Reference proteome</keyword>
<dbReference type="EMBL" id="JAVAMP010000007">
    <property type="protein sequence ID" value="MDP5275380.1"/>
    <property type="molecule type" value="Genomic_DNA"/>
</dbReference>
<protein>
    <recommendedName>
        <fullName evidence="3">DUF4489 domain-containing protein</fullName>
    </recommendedName>
</protein>
<organism evidence="1 2">
    <name type="scientific">Chengkuizengella axinellae</name>
    <dbReference type="NCBI Taxonomy" id="3064388"/>
    <lineage>
        <taxon>Bacteria</taxon>
        <taxon>Bacillati</taxon>
        <taxon>Bacillota</taxon>
        <taxon>Bacilli</taxon>
        <taxon>Bacillales</taxon>
        <taxon>Paenibacillaceae</taxon>
        <taxon>Chengkuizengella</taxon>
    </lineage>
</organism>
<comment type="caution">
    <text evidence="1">The sequence shown here is derived from an EMBL/GenBank/DDBJ whole genome shotgun (WGS) entry which is preliminary data.</text>
</comment>
<evidence type="ECO:0008006" key="3">
    <source>
        <dbReference type="Google" id="ProtNLM"/>
    </source>
</evidence>
<dbReference type="RefSeq" id="WP_305992689.1">
    <property type="nucleotide sequence ID" value="NZ_JAVAMP010000007.1"/>
</dbReference>
<dbReference type="Proteomes" id="UP001231941">
    <property type="component" value="Unassembled WGS sequence"/>
</dbReference>
<reference evidence="1 2" key="1">
    <citation type="submission" date="2023-08" db="EMBL/GenBank/DDBJ databases">
        <authorList>
            <person name="Park J.-S."/>
        </authorList>
    </citation>
    <scope>NUCLEOTIDE SEQUENCE [LARGE SCALE GENOMIC DNA]</scope>
    <source>
        <strain evidence="1 2">2205SS18-9</strain>
    </source>
</reference>
<sequence length="159" mass="17663">MGLNKGPFIVSKSISVDDPYDTTDPDVILLPKDPPGSFEDVLTIDVCVKQPGKTKVRIDSMAQIAVNISTTEDVTPFQVTYEVLRNNQRIALINDQMQYDTSSDDVDRHNNFPNYPIIDNNPDPGINQYVLRCTDVLCVARIDVTVGSRSLVATVFESK</sequence>
<evidence type="ECO:0000313" key="1">
    <source>
        <dbReference type="EMBL" id="MDP5275380.1"/>
    </source>
</evidence>
<proteinExistence type="predicted"/>
<gene>
    <name evidence="1" type="ORF">Q5Y73_14825</name>
</gene>
<evidence type="ECO:0000313" key="2">
    <source>
        <dbReference type="Proteomes" id="UP001231941"/>
    </source>
</evidence>
<name>A0ABT9J190_9BACL</name>
<accession>A0ABT9J190</accession>